<dbReference type="GO" id="GO:0045271">
    <property type="term" value="C:respiratory chain complex I"/>
    <property type="evidence" value="ECO:0007669"/>
    <property type="project" value="UniProtKB-ARBA"/>
</dbReference>
<protein>
    <recommendedName>
        <fullName evidence="3">NADH dehydrogenase [ubiquinone] 1 beta subcomplex subunit 10</fullName>
    </recommendedName>
    <alternativeName>
        <fullName evidence="11">Complex I-PDSW</fullName>
    </alternativeName>
    <alternativeName>
        <fullName evidence="12">NADH-ubiquinone oxidoreductase PDSW subunit</fullName>
    </alternativeName>
</protein>
<evidence type="ECO:0000256" key="2">
    <source>
        <dbReference type="ARBA" id="ARBA00008317"/>
    </source>
</evidence>
<dbReference type="GO" id="GO:0005743">
    <property type="term" value="C:mitochondrial inner membrane"/>
    <property type="evidence" value="ECO:0007669"/>
    <property type="project" value="UniProtKB-SubCell"/>
</dbReference>
<keyword evidence="7" id="KW-0249">Electron transport</keyword>
<keyword evidence="13" id="KW-0830">Ubiquinone</keyword>
<evidence type="ECO:0000256" key="3">
    <source>
        <dbReference type="ARBA" id="ARBA00014109"/>
    </source>
</evidence>
<dbReference type="InterPro" id="IPR019377">
    <property type="entry name" value="NADH_UbQ_OxRdtase_su10"/>
</dbReference>
<comment type="subcellular location">
    <subcellularLocation>
        <location evidence="1">Mitochondrion inner membrane</location>
        <topology evidence="1">Peripheral membrane protein</topology>
        <orientation evidence="1">Matrix side</orientation>
    </subcellularLocation>
</comment>
<evidence type="ECO:0000256" key="7">
    <source>
        <dbReference type="ARBA" id="ARBA00022982"/>
    </source>
</evidence>
<dbReference type="AlphaFoldDB" id="A0A6F9DM41"/>
<evidence type="ECO:0000256" key="10">
    <source>
        <dbReference type="ARBA" id="ARBA00024857"/>
    </source>
</evidence>
<keyword evidence="9" id="KW-0472">Membrane</keyword>
<sequence>MGNKLASAAAPLKDIPGVKGPIEDPIEREQNRVFREVEVVVPELEFKSKLNPVPLVYSWFYYSFKIPQQFVNKLFDTISVQKPRRYFHRKLPRVPEIWECALDDMVCVYEAEKQFDRDRKVDQEVLRILNKRVQACQALNGENSNIYCAEVKELERQTENAWRIKYGDIGTTISARKVLNKQKNRFIETRYLASKNKRTETEDEP</sequence>
<evidence type="ECO:0000256" key="1">
    <source>
        <dbReference type="ARBA" id="ARBA00004443"/>
    </source>
</evidence>
<keyword evidence="6" id="KW-0999">Mitochondrion inner membrane</keyword>
<evidence type="ECO:0000256" key="6">
    <source>
        <dbReference type="ARBA" id="ARBA00022792"/>
    </source>
</evidence>
<keyword evidence="5" id="KW-0679">Respiratory chain</keyword>
<gene>
    <name evidence="13" type="primary">Ndufb10</name>
</gene>
<reference evidence="13" key="1">
    <citation type="submission" date="2020-04" db="EMBL/GenBank/DDBJ databases">
        <authorList>
            <person name="Neveu A P."/>
        </authorList>
    </citation>
    <scope>NUCLEOTIDE SEQUENCE</scope>
    <source>
        <tissue evidence="13">Whole embryo</tissue>
    </source>
</reference>
<evidence type="ECO:0000256" key="8">
    <source>
        <dbReference type="ARBA" id="ARBA00023128"/>
    </source>
</evidence>
<comment type="similarity">
    <text evidence="2">Belongs to the complex I NDUFB10 subunit family.</text>
</comment>
<keyword evidence="4" id="KW-0813">Transport</keyword>
<accession>A0A6F9DM41</accession>
<dbReference type="PANTHER" id="PTHR13094">
    <property type="entry name" value="NADH-UBIQUINONE OXIDOREDUCTASE PDSW SUBUNIT"/>
    <property type="match status" value="1"/>
</dbReference>
<organism evidence="13">
    <name type="scientific">Phallusia mammillata</name>
    <dbReference type="NCBI Taxonomy" id="59560"/>
    <lineage>
        <taxon>Eukaryota</taxon>
        <taxon>Metazoa</taxon>
        <taxon>Chordata</taxon>
        <taxon>Tunicata</taxon>
        <taxon>Ascidiacea</taxon>
        <taxon>Phlebobranchia</taxon>
        <taxon>Ascidiidae</taxon>
        <taxon>Phallusia</taxon>
    </lineage>
</organism>
<comment type="function">
    <text evidence="10">Accessory subunit that is involved in the functional assembly of the mitochondrial respiratory chain complex I. Complex I has an NADH dehydrogenase activity with ubiquinone as an immediate electron acceptor and mediates the transfer of electrons from NADH to the respiratory chain.</text>
</comment>
<name>A0A6F9DM41_9ASCI</name>
<dbReference type="EMBL" id="LR788399">
    <property type="protein sequence ID" value="CAB3264261.1"/>
    <property type="molecule type" value="mRNA"/>
</dbReference>
<proteinExistence type="evidence at transcript level"/>
<dbReference type="PANTHER" id="PTHR13094:SF1">
    <property type="entry name" value="NADH DEHYDROGENASE [UBIQUINONE] 1 BETA SUBCOMPLEX SUBUNIT 10"/>
    <property type="match status" value="1"/>
</dbReference>
<evidence type="ECO:0000256" key="11">
    <source>
        <dbReference type="ARBA" id="ARBA00030372"/>
    </source>
</evidence>
<keyword evidence="8" id="KW-0496">Mitochondrion</keyword>
<dbReference type="InterPro" id="IPR039993">
    <property type="entry name" value="NDUFB10"/>
</dbReference>
<evidence type="ECO:0000256" key="9">
    <source>
        <dbReference type="ARBA" id="ARBA00023136"/>
    </source>
</evidence>
<evidence type="ECO:0000256" key="12">
    <source>
        <dbReference type="ARBA" id="ARBA00032549"/>
    </source>
</evidence>
<evidence type="ECO:0000256" key="5">
    <source>
        <dbReference type="ARBA" id="ARBA00022660"/>
    </source>
</evidence>
<evidence type="ECO:0000256" key="4">
    <source>
        <dbReference type="ARBA" id="ARBA00022448"/>
    </source>
</evidence>
<dbReference type="Pfam" id="PF10249">
    <property type="entry name" value="NDUFB10"/>
    <property type="match status" value="1"/>
</dbReference>
<evidence type="ECO:0000313" key="13">
    <source>
        <dbReference type="EMBL" id="CAB3264261.1"/>
    </source>
</evidence>